<dbReference type="InterPro" id="IPR045175">
    <property type="entry name" value="M28_fam"/>
</dbReference>
<feature type="domain" description="Peptidase M28" evidence="1">
    <location>
        <begin position="117"/>
        <end position="328"/>
    </location>
</feature>
<dbReference type="Proteomes" id="UP000295455">
    <property type="component" value="Unassembled WGS sequence"/>
</dbReference>
<dbReference type="RefSeq" id="WP_132215574.1">
    <property type="nucleotide sequence ID" value="NZ_OX156936.1"/>
</dbReference>
<keyword evidence="3" id="KW-1185">Reference proteome</keyword>
<proteinExistence type="predicted"/>
<organism evidence="2 3">
    <name type="scientific">Mariniflexile fucanivorans</name>
    <dbReference type="NCBI Taxonomy" id="264023"/>
    <lineage>
        <taxon>Bacteria</taxon>
        <taxon>Pseudomonadati</taxon>
        <taxon>Bacteroidota</taxon>
        <taxon>Flavobacteriia</taxon>
        <taxon>Flavobacteriales</taxon>
        <taxon>Flavobacteriaceae</taxon>
        <taxon>Mariniflexile</taxon>
    </lineage>
</organism>
<comment type="caution">
    <text evidence="2">The sequence shown here is derived from an EMBL/GenBank/DDBJ whole genome shotgun (WGS) entry which is preliminary data.</text>
</comment>
<dbReference type="GO" id="GO:0006508">
    <property type="term" value="P:proteolysis"/>
    <property type="evidence" value="ECO:0007669"/>
    <property type="project" value="InterPro"/>
</dbReference>
<dbReference type="InterPro" id="IPR007484">
    <property type="entry name" value="Peptidase_M28"/>
</dbReference>
<dbReference type="Pfam" id="PF04389">
    <property type="entry name" value="Peptidase_M28"/>
    <property type="match status" value="1"/>
</dbReference>
<accession>A0A4R1RN56</accession>
<dbReference type="InterPro" id="IPR018247">
    <property type="entry name" value="EF_Hand_1_Ca_BS"/>
</dbReference>
<dbReference type="SUPFAM" id="SSF53187">
    <property type="entry name" value="Zn-dependent exopeptidases"/>
    <property type="match status" value="1"/>
</dbReference>
<dbReference type="Gene3D" id="3.40.630.10">
    <property type="entry name" value="Zn peptidases"/>
    <property type="match status" value="1"/>
</dbReference>
<sequence length="350" mass="40210">MKTFCILSAFALLGTCAKPKYTARIQTLKDNIKLEDSTFVISYANTITSDELSTHLYTFSSKDFEGRRVGEPGQKKAAQFLKNYYESEKINSPYGANNYFQNIPADFFSDGFKASENVLAYIKGSEKPEELIIISAHLDHLGINEEGKINYGADDDGSGTVAIMEIAQAFNMAKKEGHGPKRSILFLHLTAEEIGKRGSEYYVLHPAFPLENIITNLNIDMIGRVDDIHKNNKNYIYLIGTDRLSKELHYISEKVNNTFFNIDLDYRYNDERDKNQYYTRSDHYNFALKNIPVIFYFNGEHTDYHQPTDTPDKIDYKLLEKRTKLVFATAWQIANQAKRLEIDANNKYLN</sequence>
<protein>
    <submittedName>
        <fullName evidence="2">Peptidase M28-like protein</fullName>
    </submittedName>
</protein>
<evidence type="ECO:0000313" key="3">
    <source>
        <dbReference type="Proteomes" id="UP000295455"/>
    </source>
</evidence>
<dbReference type="GO" id="GO:0008235">
    <property type="term" value="F:metalloexopeptidase activity"/>
    <property type="evidence" value="ECO:0007669"/>
    <property type="project" value="InterPro"/>
</dbReference>
<evidence type="ECO:0000259" key="1">
    <source>
        <dbReference type="Pfam" id="PF04389"/>
    </source>
</evidence>
<gene>
    <name evidence="2" type="ORF">EV196_102295</name>
</gene>
<name>A0A4R1RN56_9FLAO</name>
<dbReference type="OrthoDB" id="9778250at2"/>
<dbReference type="EMBL" id="SLUP01000002">
    <property type="protein sequence ID" value="TCL67735.1"/>
    <property type="molecule type" value="Genomic_DNA"/>
</dbReference>
<evidence type="ECO:0000313" key="2">
    <source>
        <dbReference type="EMBL" id="TCL67735.1"/>
    </source>
</evidence>
<dbReference type="PANTHER" id="PTHR12147">
    <property type="entry name" value="METALLOPEPTIDASE M28 FAMILY MEMBER"/>
    <property type="match status" value="1"/>
</dbReference>
<dbReference type="PROSITE" id="PS00018">
    <property type="entry name" value="EF_HAND_1"/>
    <property type="match status" value="1"/>
</dbReference>
<dbReference type="AlphaFoldDB" id="A0A4R1RN56"/>
<reference evidence="2 3" key="1">
    <citation type="submission" date="2019-03" db="EMBL/GenBank/DDBJ databases">
        <title>Genomic Encyclopedia of Type Strains, Phase IV (KMG-IV): sequencing the most valuable type-strain genomes for metagenomic binning, comparative biology and taxonomic classification.</title>
        <authorList>
            <person name="Goeker M."/>
        </authorList>
    </citation>
    <scope>NUCLEOTIDE SEQUENCE [LARGE SCALE GENOMIC DNA]</scope>
    <source>
        <strain evidence="2 3">DSM 18792</strain>
    </source>
</reference>
<dbReference type="PANTHER" id="PTHR12147:SF26">
    <property type="entry name" value="PEPTIDASE M28 DOMAIN-CONTAINING PROTEIN"/>
    <property type="match status" value="1"/>
</dbReference>